<dbReference type="EMBL" id="JAPFRD010000010">
    <property type="protein sequence ID" value="MCW8108429.1"/>
    <property type="molecule type" value="Genomic_DNA"/>
</dbReference>
<dbReference type="Proteomes" id="UP001142810">
    <property type="component" value="Unassembled WGS sequence"/>
</dbReference>
<feature type="signal peptide" evidence="1">
    <location>
        <begin position="1"/>
        <end position="22"/>
    </location>
</feature>
<protein>
    <submittedName>
        <fullName evidence="3">Amidohydrolase family protein</fullName>
    </submittedName>
</protein>
<dbReference type="InterPro" id="IPR051781">
    <property type="entry name" value="Metallo-dep_Hydrolase"/>
</dbReference>
<reference evidence="3" key="1">
    <citation type="submission" date="2022-11" db="EMBL/GenBank/DDBJ databases">
        <title>Alteromonas sp. nov., isolated from sea water of the Qingdao.</title>
        <authorList>
            <person name="Wang Q."/>
        </authorList>
    </citation>
    <scope>NUCLEOTIDE SEQUENCE</scope>
    <source>
        <strain evidence="3">ASW11-7</strain>
    </source>
</reference>
<dbReference type="Gene3D" id="3.40.50.10910">
    <property type="entry name" value="Amidohydrolase"/>
    <property type="match status" value="1"/>
</dbReference>
<evidence type="ECO:0000259" key="2">
    <source>
        <dbReference type="Pfam" id="PF01979"/>
    </source>
</evidence>
<sequence length="350" mass="38097">MTVWCRLFFIFLIAMLHGNSKAENNSYVLENVAVITGQLQTPILKQSVLIKGSIFSEIYPTGSKLPPSDITIIDLAGHTLMPGLINGHVHLTPNPNRQQALSEMVRMGITTVRDLGGSAPVLKELAQNDTIRPRLIFSAVFFGPGFLNDPRVSAVAGNYAPGEAPWMRLVTETSDIDQVVADAKEIGAGGIKIYASVSKAVIKKIVAAAASIGMPVWSHSVTFPADPQEIVLAGVNQIIHSKGLVALGRNDIPQTFREGVLTWTPKLAFAQINPDSSKFSQLFALMNEHNTVLEPALIADQGLLAKGKNRPRWMVAQENWACEATRFVCSPARGEDICGYRLFRSARPFI</sequence>
<dbReference type="SUPFAM" id="SSF51556">
    <property type="entry name" value="Metallo-dependent hydrolases"/>
    <property type="match status" value="1"/>
</dbReference>
<dbReference type="Pfam" id="PF01979">
    <property type="entry name" value="Amidohydro_1"/>
    <property type="match status" value="1"/>
</dbReference>
<dbReference type="SUPFAM" id="SSF51338">
    <property type="entry name" value="Composite domain of metallo-dependent hydrolases"/>
    <property type="match status" value="1"/>
</dbReference>
<comment type="caution">
    <text evidence="3">The sequence shown here is derived from an EMBL/GenBank/DDBJ whole genome shotgun (WGS) entry which is preliminary data.</text>
</comment>
<feature type="chain" id="PRO_5046507228" evidence="1">
    <location>
        <begin position="23"/>
        <end position="350"/>
    </location>
</feature>
<evidence type="ECO:0000313" key="4">
    <source>
        <dbReference type="Proteomes" id="UP001142810"/>
    </source>
</evidence>
<evidence type="ECO:0000313" key="3">
    <source>
        <dbReference type="EMBL" id="MCW8108429.1"/>
    </source>
</evidence>
<keyword evidence="4" id="KW-1185">Reference proteome</keyword>
<gene>
    <name evidence="3" type="ORF">OPS25_07975</name>
</gene>
<accession>A0ABT3P6N4</accession>
<dbReference type="PANTHER" id="PTHR43135">
    <property type="entry name" value="ALPHA-D-RIBOSE 1-METHYLPHOSPHONATE 5-TRIPHOSPHATE DIPHOSPHATASE"/>
    <property type="match status" value="1"/>
</dbReference>
<dbReference type="Gene3D" id="3.30.110.90">
    <property type="entry name" value="Amidohydrolase"/>
    <property type="match status" value="1"/>
</dbReference>
<dbReference type="InterPro" id="IPR011059">
    <property type="entry name" value="Metal-dep_hydrolase_composite"/>
</dbReference>
<evidence type="ECO:0000256" key="1">
    <source>
        <dbReference type="SAM" id="SignalP"/>
    </source>
</evidence>
<proteinExistence type="predicted"/>
<dbReference type="InterPro" id="IPR006680">
    <property type="entry name" value="Amidohydro-rel"/>
</dbReference>
<dbReference type="RefSeq" id="WP_265617150.1">
    <property type="nucleotide sequence ID" value="NZ_JAPFRD010000010.1"/>
</dbReference>
<keyword evidence="1" id="KW-0732">Signal</keyword>
<name>A0ABT3P6N4_9ALTE</name>
<feature type="domain" description="Amidohydrolase-related" evidence="2">
    <location>
        <begin position="79"/>
        <end position="249"/>
    </location>
</feature>
<dbReference type="InterPro" id="IPR032466">
    <property type="entry name" value="Metal_Hydrolase"/>
</dbReference>
<organism evidence="3 4">
    <name type="scientific">Alteromonas aquimaris</name>
    <dbReference type="NCBI Taxonomy" id="2998417"/>
    <lineage>
        <taxon>Bacteria</taxon>
        <taxon>Pseudomonadati</taxon>
        <taxon>Pseudomonadota</taxon>
        <taxon>Gammaproteobacteria</taxon>
        <taxon>Alteromonadales</taxon>
        <taxon>Alteromonadaceae</taxon>
        <taxon>Alteromonas/Salinimonas group</taxon>
        <taxon>Alteromonas</taxon>
    </lineage>
</organism>
<dbReference type="Gene3D" id="2.30.40.10">
    <property type="entry name" value="Urease, subunit C, domain 1"/>
    <property type="match status" value="1"/>
</dbReference>
<dbReference type="PANTHER" id="PTHR43135:SF3">
    <property type="entry name" value="ALPHA-D-RIBOSE 1-METHYLPHOSPHONATE 5-TRIPHOSPHATE DIPHOSPHATASE"/>
    <property type="match status" value="1"/>
</dbReference>